<gene>
    <name evidence="2" type="ORF">KGA66_05220</name>
</gene>
<organism evidence="2 3">
    <name type="scientific">Actinocrinis puniceicyclus</name>
    <dbReference type="NCBI Taxonomy" id="977794"/>
    <lineage>
        <taxon>Bacteria</taxon>
        <taxon>Bacillati</taxon>
        <taxon>Actinomycetota</taxon>
        <taxon>Actinomycetes</taxon>
        <taxon>Catenulisporales</taxon>
        <taxon>Actinospicaceae</taxon>
        <taxon>Actinocrinis</taxon>
    </lineage>
</organism>
<dbReference type="Gene3D" id="3.40.630.30">
    <property type="match status" value="1"/>
</dbReference>
<dbReference type="AlphaFoldDB" id="A0A8J7WKA6"/>
<evidence type="ECO:0000259" key="1">
    <source>
        <dbReference type="PROSITE" id="PS51186"/>
    </source>
</evidence>
<dbReference type="Pfam" id="PF00583">
    <property type="entry name" value="Acetyltransf_1"/>
    <property type="match status" value="1"/>
</dbReference>
<evidence type="ECO:0000313" key="2">
    <source>
        <dbReference type="EMBL" id="MBS2962435.1"/>
    </source>
</evidence>
<comment type="caution">
    <text evidence="2">The sequence shown here is derived from an EMBL/GenBank/DDBJ whole genome shotgun (WGS) entry which is preliminary data.</text>
</comment>
<feature type="domain" description="N-acetyltransferase" evidence="1">
    <location>
        <begin position="3"/>
        <end position="160"/>
    </location>
</feature>
<dbReference type="InterPro" id="IPR000182">
    <property type="entry name" value="GNAT_dom"/>
</dbReference>
<name>A0A8J7WKA6_9ACTN</name>
<dbReference type="SUPFAM" id="SSF55729">
    <property type="entry name" value="Acyl-CoA N-acyltransferases (Nat)"/>
    <property type="match status" value="1"/>
</dbReference>
<sequence length="160" mass="17352">MGIAARQAVVADAEELTRLREVMISTFGPVLDHGWREPCAEAFRAALADPGGPLQAFVTDAPDQPGMLAAGSVGVIQQRLPGPANPSGTTGYILSVATDPRFRRQGHARAVVVATLDWLRSRHVPRVDLHASEQGEWLYRDLGFHEPRGLALTAWLEPAR</sequence>
<dbReference type="GO" id="GO:0016747">
    <property type="term" value="F:acyltransferase activity, transferring groups other than amino-acyl groups"/>
    <property type="evidence" value="ECO:0007669"/>
    <property type="project" value="InterPro"/>
</dbReference>
<reference evidence="2" key="1">
    <citation type="submission" date="2021-04" db="EMBL/GenBank/DDBJ databases">
        <title>Genome based classification of Actinospica acidithermotolerans sp. nov., an actinobacterium isolated from an Indonesian hot spring.</title>
        <authorList>
            <person name="Kusuma A.B."/>
            <person name="Putra K.E."/>
            <person name="Nafisah S."/>
            <person name="Loh J."/>
            <person name="Nouioui I."/>
            <person name="Goodfellow M."/>
        </authorList>
    </citation>
    <scope>NUCLEOTIDE SEQUENCE</scope>
    <source>
        <strain evidence="2">DSM 45618</strain>
    </source>
</reference>
<dbReference type="EMBL" id="JAGSXH010000011">
    <property type="protein sequence ID" value="MBS2962435.1"/>
    <property type="molecule type" value="Genomic_DNA"/>
</dbReference>
<keyword evidence="3" id="KW-1185">Reference proteome</keyword>
<accession>A0A8J7WKA6</accession>
<dbReference type="RefSeq" id="WP_211465090.1">
    <property type="nucleotide sequence ID" value="NZ_JAGSXH010000011.1"/>
</dbReference>
<protein>
    <submittedName>
        <fullName evidence="2">GNAT family N-acetyltransferase</fullName>
    </submittedName>
</protein>
<dbReference type="PROSITE" id="PS51186">
    <property type="entry name" value="GNAT"/>
    <property type="match status" value="1"/>
</dbReference>
<proteinExistence type="predicted"/>
<dbReference type="Proteomes" id="UP000677913">
    <property type="component" value="Unassembled WGS sequence"/>
</dbReference>
<dbReference type="InterPro" id="IPR016181">
    <property type="entry name" value="Acyl_CoA_acyltransferase"/>
</dbReference>
<evidence type="ECO:0000313" key="3">
    <source>
        <dbReference type="Proteomes" id="UP000677913"/>
    </source>
</evidence>
<dbReference type="CDD" id="cd04301">
    <property type="entry name" value="NAT_SF"/>
    <property type="match status" value="1"/>
</dbReference>